<keyword evidence="5 6" id="KW-0472">Membrane</keyword>
<proteinExistence type="inferred from homology"/>
<comment type="subcellular location">
    <subcellularLocation>
        <location evidence="1">Membrane</location>
        <topology evidence="1">Single-pass type IV membrane protein</topology>
    </subcellularLocation>
</comment>
<comment type="caution">
    <text evidence="8">The sequence shown here is derived from an EMBL/GenBank/DDBJ whole genome shotgun (WGS) entry which is preliminary data.</text>
</comment>
<dbReference type="AlphaFoldDB" id="A0A2T7NJ95"/>
<dbReference type="PIRSF" id="PIRSF019693">
    <property type="entry name" value="VAMP-associated"/>
    <property type="match status" value="1"/>
</dbReference>
<sequence>MKTEVQRFVFVAGPFVDVVTADLKLTNPTEKRICFKVKTTAPKRYCVRPNSGILEPNKSVTVAVMLQPFEYDPSEKNKHKFMVQSMYAPDGKIESQDQLVGLYLIKRCLNWSTSLFFRIHLFYSFSTVLIKLLLLLNFDEGTRLRKIAMSDTVSSTPSVPSHSSMSTVSTANPFPPVVYIIAAVIIGLLIGKLIL</sequence>
<organism evidence="8 9">
    <name type="scientific">Pomacea canaliculata</name>
    <name type="common">Golden apple snail</name>
    <dbReference type="NCBI Taxonomy" id="400727"/>
    <lineage>
        <taxon>Eukaryota</taxon>
        <taxon>Metazoa</taxon>
        <taxon>Spiralia</taxon>
        <taxon>Lophotrochozoa</taxon>
        <taxon>Mollusca</taxon>
        <taxon>Gastropoda</taxon>
        <taxon>Caenogastropoda</taxon>
        <taxon>Architaenioglossa</taxon>
        <taxon>Ampullarioidea</taxon>
        <taxon>Ampullariidae</taxon>
        <taxon>Pomacea</taxon>
    </lineage>
</organism>
<dbReference type="InterPro" id="IPR000535">
    <property type="entry name" value="MSP_dom"/>
</dbReference>
<feature type="transmembrane region" description="Helical" evidence="6">
    <location>
        <begin position="174"/>
        <end position="194"/>
    </location>
</feature>
<accession>A0A2T7NJ95</accession>
<dbReference type="GO" id="GO:0005789">
    <property type="term" value="C:endoplasmic reticulum membrane"/>
    <property type="evidence" value="ECO:0007669"/>
    <property type="project" value="InterPro"/>
</dbReference>
<keyword evidence="3 6" id="KW-0812">Transmembrane</keyword>
<dbReference type="EMBL" id="PZQS01000012">
    <property type="protein sequence ID" value="PVD21240.1"/>
    <property type="molecule type" value="Genomic_DNA"/>
</dbReference>
<dbReference type="Proteomes" id="UP000245119">
    <property type="component" value="Linkage Group LG12"/>
</dbReference>
<dbReference type="InterPro" id="IPR013783">
    <property type="entry name" value="Ig-like_fold"/>
</dbReference>
<dbReference type="Pfam" id="PF00635">
    <property type="entry name" value="Motile_Sperm"/>
    <property type="match status" value="1"/>
</dbReference>
<dbReference type="GO" id="GO:0090158">
    <property type="term" value="P:endoplasmic reticulum membrane organization"/>
    <property type="evidence" value="ECO:0007669"/>
    <property type="project" value="TreeGrafter"/>
</dbReference>
<dbReference type="InterPro" id="IPR016763">
    <property type="entry name" value="VAP"/>
</dbReference>
<evidence type="ECO:0000313" key="8">
    <source>
        <dbReference type="EMBL" id="PVD21240.1"/>
    </source>
</evidence>
<evidence type="ECO:0000256" key="5">
    <source>
        <dbReference type="ARBA" id="ARBA00023136"/>
    </source>
</evidence>
<evidence type="ECO:0000256" key="2">
    <source>
        <dbReference type="ARBA" id="ARBA00008932"/>
    </source>
</evidence>
<keyword evidence="9" id="KW-1185">Reference proteome</keyword>
<dbReference type="SUPFAM" id="SSF49354">
    <property type="entry name" value="PapD-like"/>
    <property type="match status" value="1"/>
</dbReference>
<evidence type="ECO:0000256" key="4">
    <source>
        <dbReference type="ARBA" id="ARBA00022989"/>
    </source>
</evidence>
<dbReference type="OrthoDB" id="264603at2759"/>
<dbReference type="PANTHER" id="PTHR10809:SF6">
    <property type="entry name" value="AT11025P-RELATED"/>
    <property type="match status" value="1"/>
</dbReference>
<dbReference type="PANTHER" id="PTHR10809">
    <property type="entry name" value="VESICLE-ASSOCIATED MEMBRANE PROTEIN-ASSOCIATED PROTEIN"/>
    <property type="match status" value="1"/>
</dbReference>
<name>A0A2T7NJ95_POMCA</name>
<protein>
    <recommendedName>
        <fullName evidence="7">MSP domain-containing protein</fullName>
    </recommendedName>
</protein>
<evidence type="ECO:0000256" key="1">
    <source>
        <dbReference type="ARBA" id="ARBA00004211"/>
    </source>
</evidence>
<keyword evidence="4 6" id="KW-1133">Transmembrane helix</keyword>
<feature type="domain" description="MSP" evidence="7">
    <location>
        <begin position="1"/>
        <end position="110"/>
    </location>
</feature>
<dbReference type="GO" id="GO:0033149">
    <property type="term" value="F:FFAT motif binding"/>
    <property type="evidence" value="ECO:0007669"/>
    <property type="project" value="TreeGrafter"/>
</dbReference>
<dbReference type="InterPro" id="IPR008962">
    <property type="entry name" value="PapD-like_sf"/>
</dbReference>
<evidence type="ECO:0000256" key="3">
    <source>
        <dbReference type="ARBA" id="ARBA00022692"/>
    </source>
</evidence>
<gene>
    <name evidence="8" type="ORF">C0Q70_19411</name>
</gene>
<evidence type="ECO:0000313" key="9">
    <source>
        <dbReference type="Proteomes" id="UP000245119"/>
    </source>
</evidence>
<dbReference type="GO" id="GO:0061817">
    <property type="term" value="P:endoplasmic reticulum-plasma membrane tethering"/>
    <property type="evidence" value="ECO:0007669"/>
    <property type="project" value="TreeGrafter"/>
</dbReference>
<dbReference type="Gene3D" id="2.60.40.10">
    <property type="entry name" value="Immunoglobulins"/>
    <property type="match status" value="1"/>
</dbReference>
<dbReference type="PROSITE" id="PS50202">
    <property type="entry name" value="MSP"/>
    <property type="match status" value="1"/>
</dbReference>
<feature type="transmembrane region" description="Helical" evidence="6">
    <location>
        <begin position="115"/>
        <end position="136"/>
    </location>
</feature>
<evidence type="ECO:0000256" key="6">
    <source>
        <dbReference type="SAM" id="Phobius"/>
    </source>
</evidence>
<dbReference type="STRING" id="400727.A0A2T7NJ95"/>
<comment type="similarity">
    <text evidence="2">Belongs to the VAMP-associated protein (VAP) (TC 9.B.17) family.</text>
</comment>
<dbReference type="GO" id="GO:0005886">
    <property type="term" value="C:plasma membrane"/>
    <property type="evidence" value="ECO:0007669"/>
    <property type="project" value="TreeGrafter"/>
</dbReference>
<reference evidence="8 9" key="1">
    <citation type="submission" date="2018-04" db="EMBL/GenBank/DDBJ databases">
        <title>The genome of golden apple snail Pomacea canaliculata provides insight into stress tolerance and invasive adaptation.</title>
        <authorList>
            <person name="Liu C."/>
            <person name="Liu B."/>
            <person name="Ren Y."/>
            <person name="Zhang Y."/>
            <person name="Wang H."/>
            <person name="Li S."/>
            <person name="Jiang F."/>
            <person name="Yin L."/>
            <person name="Zhang G."/>
            <person name="Qian W."/>
            <person name="Fan W."/>
        </authorList>
    </citation>
    <scope>NUCLEOTIDE SEQUENCE [LARGE SCALE GENOMIC DNA]</scope>
    <source>
        <strain evidence="8">SZHN2017</strain>
        <tissue evidence="8">Muscle</tissue>
    </source>
</reference>
<evidence type="ECO:0000259" key="7">
    <source>
        <dbReference type="PROSITE" id="PS50202"/>
    </source>
</evidence>